<evidence type="ECO:0000256" key="10">
    <source>
        <dbReference type="ARBA" id="ARBA00023157"/>
    </source>
</evidence>
<dbReference type="Gene3D" id="3.30.390.30">
    <property type="match status" value="1"/>
</dbReference>
<dbReference type="OrthoDB" id="9800167at2"/>
<feature type="domain" description="Pyridine nucleotide-disulphide oxidoreductase dimerisation" evidence="17">
    <location>
        <begin position="337"/>
        <end position="445"/>
    </location>
</feature>
<dbReference type="PANTHER" id="PTHR22912:SF217">
    <property type="entry name" value="DIHYDROLIPOYL DEHYDROGENASE"/>
    <property type="match status" value="1"/>
</dbReference>
<dbReference type="InterPro" id="IPR036188">
    <property type="entry name" value="FAD/NAD-bd_sf"/>
</dbReference>
<evidence type="ECO:0000256" key="15">
    <source>
        <dbReference type="PIRSR" id="PIRSR000350-4"/>
    </source>
</evidence>
<comment type="similarity">
    <text evidence="2 16">Belongs to the class-I pyridine nucleotide-disulfide oxidoreductase family.</text>
</comment>
<evidence type="ECO:0000313" key="19">
    <source>
        <dbReference type="EMBL" id="SEC91888.1"/>
    </source>
</evidence>
<comment type="catalytic activity">
    <reaction evidence="12 16">
        <text>N(6)-[(R)-dihydrolipoyl]-L-lysyl-[protein] + NAD(+) = N(6)-[(R)-lipoyl]-L-lysyl-[protein] + NADH + H(+)</text>
        <dbReference type="Rhea" id="RHEA:15045"/>
        <dbReference type="Rhea" id="RHEA-COMP:10474"/>
        <dbReference type="Rhea" id="RHEA-COMP:10475"/>
        <dbReference type="ChEBI" id="CHEBI:15378"/>
        <dbReference type="ChEBI" id="CHEBI:57540"/>
        <dbReference type="ChEBI" id="CHEBI:57945"/>
        <dbReference type="ChEBI" id="CHEBI:83099"/>
        <dbReference type="ChEBI" id="CHEBI:83100"/>
        <dbReference type="EC" id="1.8.1.4"/>
    </reaction>
</comment>
<dbReference type="InterPro" id="IPR050151">
    <property type="entry name" value="Class-I_Pyr_Nuc-Dis_Oxidored"/>
</dbReference>
<evidence type="ECO:0000256" key="14">
    <source>
        <dbReference type="PIRSR" id="PIRSR000350-3"/>
    </source>
</evidence>
<reference evidence="20" key="1">
    <citation type="submission" date="2016-10" db="EMBL/GenBank/DDBJ databases">
        <authorList>
            <person name="Varghese N."/>
            <person name="Submissions S."/>
        </authorList>
    </citation>
    <scope>NUCLEOTIDE SEQUENCE [LARGE SCALE GENOMIC DNA]</scope>
    <source>
        <strain evidence="20">DSM 44498</strain>
    </source>
</reference>
<comment type="miscellaneous">
    <text evidence="16">The active site is a redox-active disulfide bond.</text>
</comment>
<dbReference type="PRINTS" id="PR00368">
    <property type="entry name" value="FADPNR"/>
</dbReference>
<dbReference type="NCBIfam" id="TIGR01350">
    <property type="entry name" value="lipoamide_DH"/>
    <property type="match status" value="1"/>
</dbReference>
<evidence type="ECO:0000256" key="16">
    <source>
        <dbReference type="RuleBase" id="RU003692"/>
    </source>
</evidence>
<dbReference type="Gene3D" id="3.50.50.60">
    <property type="entry name" value="FAD/NAD(P)-binding domain"/>
    <property type="match status" value="2"/>
</dbReference>
<keyword evidence="8 16" id="KW-0560">Oxidoreductase</keyword>
<feature type="binding site" evidence="14">
    <location>
        <begin position="138"/>
        <end position="140"/>
    </location>
    <ligand>
        <name>FAD</name>
        <dbReference type="ChEBI" id="CHEBI:57692"/>
    </ligand>
</feature>
<name>A0A1H4WGM3_9NOCA</name>
<dbReference type="InterPro" id="IPR001100">
    <property type="entry name" value="Pyr_nuc-diS_OxRdtase"/>
</dbReference>
<dbReference type="InterPro" id="IPR006258">
    <property type="entry name" value="Lipoamide_DH"/>
</dbReference>
<sequence>MSDQPDVLILGGGSGGYACAFRAAQLGKSVTLIEEDKVGGTCLHRGCIPTKALVHAAEVADTVAHASALGIGATLDGIDLDGVHAYKNAIVERLYKGLQGLVRSHRIEVVHGTGRYAGGRTVHVGDRTITGAALVLATGSEVRSLPGLEIGGRILTSDQALTFPELPRRVVVLGGGVIGVEFAGIWASLGADVTIVEALPRLIAAEDEWASKQLTRALRKRAITVMTGTRFAKAVQDERTVSVTVESGDTLEADLLLVAVGRGPRTAGLGLTELGVDVDPRGFVTVDDSLRTSQPDVYAVGDIVAGPQLAHRGFQQGIFVAETIAGLSPTLLEDSAIPRVTYSNPEVASVGLTEEQARERHGDVATVVYDLAGNGRSQILGTSGGVKLVRAGATDGPVVGIHMVGERVGELIGEAQLIVNWGAYPNEVAALVHAHPTQAEALGEAHLALAGTPLHSHS</sequence>
<feature type="active site" description="Proton acceptor" evidence="13">
    <location>
        <position position="435"/>
    </location>
</feature>
<dbReference type="SUPFAM" id="SSF51905">
    <property type="entry name" value="FAD/NAD(P)-binding domain"/>
    <property type="match status" value="1"/>
</dbReference>
<dbReference type="Pfam" id="PF07992">
    <property type="entry name" value="Pyr_redox_2"/>
    <property type="match status" value="1"/>
</dbReference>
<dbReference type="PANTHER" id="PTHR22912">
    <property type="entry name" value="DISULFIDE OXIDOREDUCTASE"/>
    <property type="match status" value="1"/>
</dbReference>
<evidence type="ECO:0000256" key="9">
    <source>
        <dbReference type="ARBA" id="ARBA00023027"/>
    </source>
</evidence>
<dbReference type="GO" id="GO:0006103">
    <property type="term" value="P:2-oxoglutarate metabolic process"/>
    <property type="evidence" value="ECO:0007669"/>
    <property type="project" value="TreeGrafter"/>
</dbReference>
<comment type="cofactor">
    <cofactor evidence="14 16">
        <name>FAD</name>
        <dbReference type="ChEBI" id="CHEBI:57692"/>
    </cofactor>
    <text evidence="14 16">Binds 1 FAD per subunit.</text>
</comment>
<dbReference type="GO" id="GO:0004148">
    <property type="term" value="F:dihydrolipoyl dehydrogenase (NADH) activity"/>
    <property type="evidence" value="ECO:0007669"/>
    <property type="project" value="UniProtKB-EC"/>
</dbReference>
<dbReference type="FunFam" id="3.30.390.30:FF:000001">
    <property type="entry name" value="Dihydrolipoyl dehydrogenase"/>
    <property type="match status" value="1"/>
</dbReference>
<protein>
    <recommendedName>
        <fullName evidence="4 16">Dihydrolipoyl dehydrogenase</fullName>
        <ecNumber evidence="3 16">1.8.1.4</ecNumber>
    </recommendedName>
</protein>
<feature type="binding site" evidence="14">
    <location>
        <position position="261"/>
    </location>
    <ligand>
        <name>NAD(+)</name>
        <dbReference type="ChEBI" id="CHEBI:57540"/>
    </ligand>
</feature>
<gene>
    <name evidence="19" type="ORF">SAMN04490239_5975</name>
</gene>
<feature type="binding site" evidence="14">
    <location>
        <position position="51"/>
    </location>
    <ligand>
        <name>FAD</name>
        <dbReference type="ChEBI" id="CHEBI:57692"/>
    </ligand>
</feature>
<keyword evidence="7 14" id="KW-0274">FAD</keyword>
<evidence type="ECO:0000256" key="6">
    <source>
        <dbReference type="ARBA" id="ARBA00022630"/>
    </source>
</evidence>
<accession>A0A1H4WGM3</accession>
<organism evidence="19 20">
    <name type="scientific">Rhodococcus koreensis</name>
    <dbReference type="NCBI Taxonomy" id="99653"/>
    <lineage>
        <taxon>Bacteria</taxon>
        <taxon>Bacillati</taxon>
        <taxon>Actinomycetota</taxon>
        <taxon>Actinomycetes</taxon>
        <taxon>Mycobacteriales</taxon>
        <taxon>Nocardiaceae</taxon>
        <taxon>Rhodococcus</taxon>
    </lineage>
</organism>
<dbReference type="EC" id="1.8.1.4" evidence="3 16"/>
<comment type="subcellular location">
    <subcellularLocation>
        <location evidence="1">Cytoplasm</location>
    </subcellularLocation>
</comment>
<proteinExistence type="inferred from homology"/>
<feature type="binding site" evidence="14">
    <location>
        <position position="114"/>
    </location>
    <ligand>
        <name>FAD</name>
        <dbReference type="ChEBI" id="CHEBI:57692"/>
    </ligand>
</feature>
<evidence type="ECO:0000256" key="2">
    <source>
        <dbReference type="ARBA" id="ARBA00007532"/>
    </source>
</evidence>
<evidence type="ECO:0000256" key="1">
    <source>
        <dbReference type="ARBA" id="ARBA00004496"/>
    </source>
</evidence>
<dbReference type="GO" id="GO:0005737">
    <property type="term" value="C:cytoplasm"/>
    <property type="evidence" value="ECO:0007669"/>
    <property type="project" value="UniProtKB-SubCell"/>
</dbReference>
<dbReference type="InterPro" id="IPR023753">
    <property type="entry name" value="FAD/NAD-binding_dom"/>
</dbReference>
<dbReference type="Proteomes" id="UP000183561">
    <property type="component" value="Unassembled WGS sequence"/>
</dbReference>
<evidence type="ECO:0000256" key="13">
    <source>
        <dbReference type="PIRSR" id="PIRSR000350-2"/>
    </source>
</evidence>
<evidence type="ECO:0000313" key="20">
    <source>
        <dbReference type="Proteomes" id="UP000183561"/>
    </source>
</evidence>
<dbReference type="PIRSF" id="PIRSF000350">
    <property type="entry name" value="Mercury_reductase_MerA"/>
    <property type="match status" value="1"/>
</dbReference>
<dbReference type="InterPro" id="IPR016156">
    <property type="entry name" value="FAD/NAD-linked_Rdtase_dimer_sf"/>
</dbReference>
<dbReference type="InterPro" id="IPR004099">
    <property type="entry name" value="Pyr_nucl-diS_OxRdtase_dimer"/>
</dbReference>
<feature type="domain" description="FAD/NAD(P)-binding" evidence="18">
    <location>
        <begin position="6"/>
        <end position="317"/>
    </location>
</feature>
<keyword evidence="6 16" id="KW-0285">Flavoprotein</keyword>
<evidence type="ECO:0000256" key="3">
    <source>
        <dbReference type="ARBA" id="ARBA00012608"/>
    </source>
</evidence>
<feature type="binding site" evidence="14">
    <location>
        <begin position="174"/>
        <end position="181"/>
    </location>
    <ligand>
        <name>NAD(+)</name>
        <dbReference type="ChEBI" id="CHEBI:57540"/>
    </ligand>
</feature>
<keyword evidence="10" id="KW-1015">Disulfide bond</keyword>
<dbReference type="SUPFAM" id="SSF55424">
    <property type="entry name" value="FAD/NAD-linked reductases, dimerisation (C-terminal) domain"/>
    <property type="match status" value="1"/>
</dbReference>
<feature type="binding site" evidence="14">
    <location>
        <position position="197"/>
    </location>
    <ligand>
        <name>NAD(+)</name>
        <dbReference type="ChEBI" id="CHEBI:57540"/>
    </ligand>
</feature>
<evidence type="ECO:0000256" key="12">
    <source>
        <dbReference type="ARBA" id="ARBA00049187"/>
    </source>
</evidence>
<feature type="binding site" evidence="14">
    <location>
        <position position="302"/>
    </location>
    <ligand>
        <name>FAD</name>
        <dbReference type="ChEBI" id="CHEBI:57692"/>
    </ligand>
</feature>
<keyword evidence="20" id="KW-1185">Reference proteome</keyword>
<keyword evidence="14" id="KW-0547">Nucleotide-binding</keyword>
<keyword evidence="9 14" id="KW-0520">NAD</keyword>
<dbReference type="PROSITE" id="PS00076">
    <property type="entry name" value="PYRIDINE_REDOX_1"/>
    <property type="match status" value="1"/>
</dbReference>
<evidence type="ECO:0000259" key="17">
    <source>
        <dbReference type="Pfam" id="PF02852"/>
    </source>
</evidence>
<dbReference type="Pfam" id="PF02852">
    <property type="entry name" value="Pyr_redox_dim"/>
    <property type="match status" value="1"/>
</dbReference>
<evidence type="ECO:0000256" key="4">
    <source>
        <dbReference type="ARBA" id="ARBA00016961"/>
    </source>
</evidence>
<evidence type="ECO:0000256" key="11">
    <source>
        <dbReference type="ARBA" id="ARBA00023284"/>
    </source>
</evidence>
<dbReference type="AlphaFoldDB" id="A0A1H4WGM3"/>
<dbReference type="PRINTS" id="PR00411">
    <property type="entry name" value="PNDRDTASEI"/>
</dbReference>
<evidence type="ECO:0000256" key="7">
    <source>
        <dbReference type="ARBA" id="ARBA00022827"/>
    </source>
</evidence>
<dbReference type="EMBL" id="FNSV01000005">
    <property type="protein sequence ID" value="SEC91888.1"/>
    <property type="molecule type" value="Genomic_DNA"/>
</dbReference>
<dbReference type="RefSeq" id="WP_072946684.1">
    <property type="nucleotide sequence ID" value="NZ_FNSV01000005.1"/>
</dbReference>
<keyword evidence="11 16" id="KW-0676">Redox-active center</keyword>
<dbReference type="InterPro" id="IPR012999">
    <property type="entry name" value="Pyr_OxRdtase_I_AS"/>
</dbReference>
<keyword evidence="5" id="KW-0963">Cytoplasm</keyword>
<evidence type="ECO:0000259" key="18">
    <source>
        <dbReference type="Pfam" id="PF07992"/>
    </source>
</evidence>
<feature type="disulfide bond" description="Redox-active" evidence="15">
    <location>
        <begin position="42"/>
        <end position="47"/>
    </location>
</feature>
<dbReference type="GO" id="GO:0050660">
    <property type="term" value="F:flavin adenine dinucleotide binding"/>
    <property type="evidence" value="ECO:0007669"/>
    <property type="project" value="InterPro"/>
</dbReference>
<evidence type="ECO:0000256" key="8">
    <source>
        <dbReference type="ARBA" id="ARBA00023002"/>
    </source>
</evidence>
<evidence type="ECO:0000256" key="5">
    <source>
        <dbReference type="ARBA" id="ARBA00022490"/>
    </source>
</evidence>